<dbReference type="InterPro" id="IPR010024">
    <property type="entry name" value="CHP16711"/>
</dbReference>
<dbReference type="AlphaFoldDB" id="A0A0F9EFE4"/>
<dbReference type="Gene3D" id="3.30.1490.160">
    <property type="entry name" value="ctc02137 like domains"/>
    <property type="match status" value="1"/>
</dbReference>
<dbReference type="Gene3D" id="2.30.30.290">
    <property type="entry name" value="YopX-like domains"/>
    <property type="match status" value="1"/>
</dbReference>
<comment type="caution">
    <text evidence="2">The sequence shown here is derived from an EMBL/GenBank/DDBJ whole genome shotgun (WGS) entry which is preliminary data.</text>
</comment>
<organism evidence="2">
    <name type="scientific">marine sediment metagenome</name>
    <dbReference type="NCBI Taxonomy" id="412755"/>
    <lineage>
        <taxon>unclassified sequences</taxon>
        <taxon>metagenomes</taxon>
        <taxon>ecological metagenomes</taxon>
    </lineage>
</organism>
<dbReference type="Pfam" id="PF09643">
    <property type="entry name" value="YopX"/>
    <property type="match status" value="1"/>
</dbReference>
<dbReference type="NCBIfam" id="TIGR01671">
    <property type="entry name" value="phage_TIGR01671"/>
    <property type="match status" value="1"/>
</dbReference>
<name>A0A0F9EFE4_9ZZZZ</name>
<proteinExistence type="predicted"/>
<dbReference type="InterPro" id="IPR019096">
    <property type="entry name" value="YopX_protein"/>
</dbReference>
<dbReference type="InterPro" id="IPR023385">
    <property type="entry name" value="YopX-like_C"/>
</dbReference>
<gene>
    <name evidence="2" type="ORF">LCGC14_2081460</name>
</gene>
<reference evidence="2" key="1">
    <citation type="journal article" date="2015" name="Nature">
        <title>Complex archaea that bridge the gap between prokaryotes and eukaryotes.</title>
        <authorList>
            <person name="Spang A."/>
            <person name="Saw J.H."/>
            <person name="Jorgensen S.L."/>
            <person name="Zaremba-Niedzwiedzka K."/>
            <person name="Martijn J."/>
            <person name="Lind A.E."/>
            <person name="van Eijk R."/>
            <person name="Schleper C."/>
            <person name="Guy L."/>
            <person name="Ettema T.J."/>
        </authorList>
    </citation>
    <scope>NUCLEOTIDE SEQUENCE</scope>
</reference>
<sequence>MREIKFRAWDSKQKSMSFGEFKNGVIVWDGLLMNDANKNIMQFTGLKDKNGKEIFEGDIIKENNISDGEHIRKVVFQKGGFWLEGQGGSGGWLFIPLRLEVIGNIYENPELLEGLK</sequence>
<dbReference type="SUPFAM" id="SSF159006">
    <property type="entry name" value="YopX-like"/>
    <property type="match status" value="1"/>
</dbReference>
<accession>A0A0F9EFE4</accession>
<evidence type="ECO:0000259" key="1">
    <source>
        <dbReference type="Pfam" id="PF09643"/>
    </source>
</evidence>
<dbReference type="EMBL" id="LAZR01025163">
    <property type="protein sequence ID" value="KKL72783.1"/>
    <property type="molecule type" value="Genomic_DNA"/>
</dbReference>
<evidence type="ECO:0000313" key="2">
    <source>
        <dbReference type="EMBL" id="KKL72783.1"/>
    </source>
</evidence>
<protein>
    <recommendedName>
        <fullName evidence="1">YopX protein domain-containing protein</fullName>
    </recommendedName>
</protein>
<feature type="domain" description="YopX protein" evidence="1">
    <location>
        <begin position="37"/>
        <end position="113"/>
    </location>
</feature>